<dbReference type="PANTHER" id="PTHR42789">
    <property type="entry name" value="D-ISOMER SPECIFIC 2-HYDROXYACID DEHYDROGENASE FAMILY PROTEIN (AFU_ORTHOLOGUE AFUA_6G10090)"/>
    <property type="match status" value="1"/>
</dbReference>
<dbReference type="NCBIfam" id="NF008759">
    <property type="entry name" value="PRK11790.1"/>
    <property type="match status" value="1"/>
</dbReference>
<reference evidence="16 17" key="1">
    <citation type="journal article" date="2018" name="Nat. Ecol. Evol.">
        <title>Pezizomycetes genomes reveal the molecular basis of ectomycorrhizal truffle lifestyle.</title>
        <authorList>
            <person name="Murat C."/>
            <person name="Payen T."/>
            <person name="Noel B."/>
            <person name="Kuo A."/>
            <person name="Morin E."/>
            <person name="Chen J."/>
            <person name="Kohler A."/>
            <person name="Krizsan K."/>
            <person name="Balestrini R."/>
            <person name="Da Silva C."/>
            <person name="Montanini B."/>
            <person name="Hainaut M."/>
            <person name="Levati E."/>
            <person name="Barry K.W."/>
            <person name="Belfiori B."/>
            <person name="Cichocki N."/>
            <person name="Clum A."/>
            <person name="Dockter R.B."/>
            <person name="Fauchery L."/>
            <person name="Guy J."/>
            <person name="Iotti M."/>
            <person name="Le Tacon F."/>
            <person name="Lindquist E.A."/>
            <person name="Lipzen A."/>
            <person name="Malagnac F."/>
            <person name="Mello A."/>
            <person name="Molinier V."/>
            <person name="Miyauchi S."/>
            <person name="Poulain J."/>
            <person name="Riccioni C."/>
            <person name="Rubini A."/>
            <person name="Sitrit Y."/>
            <person name="Splivallo R."/>
            <person name="Traeger S."/>
            <person name="Wang M."/>
            <person name="Zifcakova L."/>
            <person name="Wipf D."/>
            <person name="Zambonelli A."/>
            <person name="Paolocci F."/>
            <person name="Nowrousian M."/>
            <person name="Ottonello S."/>
            <person name="Baldrian P."/>
            <person name="Spatafora J.W."/>
            <person name="Henrissat B."/>
            <person name="Nagy L.G."/>
            <person name="Aury J.M."/>
            <person name="Wincker P."/>
            <person name="Grigoriev I.V."/>
            <person name="Bonfante P."/>
            <person name="Martin F.M."/>
        </authorList>
    </citation>
    <scope>NUCLEOTIDE SEQUENCE [LARGE SCALE GENOMIC DNA]</scope>
    <source>
        <strain evidence="16 17">RN42</strain>
    </source>
</reference>
<dbReference type="SUPFAM" id="SSF55021">
    <property type="entry name" value="ACT-like"/>
    <property type="match status" value="1"/>
</dbReference>
<evidence type="ECO:0000313" key="17">
    <source>
        <dbReference type="Proteomes" id="UP000275078"/>
    </source>
</evidence>
<dbReference type="InterPro" id="IPR050857">
    <property type="entry name" value="D-2-hydroxyacid_DH"/>
</dbReference>
<evidence type="ECO:0000256" key="12">
    <source>
        <dbReference type="ARBA" id="ARBA00048126"/>
    </source>
</evidence>
<dbReference type="Gene3D" id="3.30.70.260">
    <property type="match status" value="1"/>
</dbReference>
<evidence type="ECO:0000256" key="10">
    <source>
        <dbReference type="ARBA" id="ARBA00023299"/>
    </source>
</evidence>
<dbReference type="InterPro" id="IPR029753">
    <property type="entry name" value="D-isomer_DH_CS"/>
</dbReference>
<feature type="compositionally biased region" description="Polar residues" evidence="14">
    <location>
        <begin position="14"/>
        <end position="36"/>
    </location>
</feature>
<dbReference type="EC" id="1.1.1.95" evidence="5"/>
<comment type="function">
    <text evidence="1">Catalyzes the reversible oxidation of 3-phospho-D-glycerate to 3-phosphonooxypyruvate, the first step of the phosphorylated L-serine biosynthesis pathway. Also catalyzes the reversible oxidation of 2-hydroxyglutarate to 2-oxoglutarate.</text>
</comment>
<dbReference type="STRING" id="1160509.A0A3N4IPE0"/>
<dbReference type="InterPro" id="IPR029752">
    <property type="entry name" value="D-isomer_DH_CS1"/>
</dbReference>
<dbReference type="GO" id="GO:0006564">
    <property type="term" value="P:L-serine biosynthetic process"/>
    <property type="evidence" value="ECO:0007669"/>
    <property type="project" value="UniProtKB-KW"/>
</dbReference>
<evidence type="ECO:0000256" key="7">
    <source>
        <dbReference type="ARBA" id="ARBA00022605"/>
    </source>
</evidence>
<gene>
    <name evidence="16" type="ORF">BJ508DRAFT_410795</name>
</gene>
<feature type="compositionally biased region" description="Polar residues" evidence="14">
    <location>
        <begin position="98"/>
        <end position="114"/>
    </location>
</feature>
<dbReference type="InterPro" id="IPR006139">
    <property type="entry name" value="D-isomer_2_OHA_DH_cat_dom"/>
</dbReference>
<dbReference type="PROSITE" id="PS51671">
    <property type="entry name" value="ACT"/>
    <property type="match status" value="1"/>
</dbReference>
<dbReference type="SUPFAM" id="SSF51735">
    <property type="entry name" value="NAD(P)-binding Rossmann-fold domains"/>
    <property type="match status" value="1"/>
</dbReference>
<comment type="similarity">
    <text evidence="3">Belongs to the D-isomer specific 2-hydroxyacid dehydrogenase family.</text>
</comment>
<evidence type="ECO:0000256" key="4">
    <source>
        <dbReference type="ARBA" id="ARBA00013001"/>
    </source>
</evidence>
<keyword evidence="9" id="KW-0520">NAD</keyword>
<dbReference type="CDD" id="cd12176">
    <property type="entry name" value="PGDH_3"/>
    <property type="match status" value="1"/>
</dbReference>
<protein>
    <recommendedName>
        <fullName evidence="11">2-oxoglutarate reductase</fullName>
        <ecNumber evidence="4">1.1.1.399</ecNumber>
        <ecNumber evidence="5">1.1.1.95</ecNumber>
    </recommendedName>
</protein>
<feature type="region of interest" description="Disordered" evidence="14">
    <location>
        <begin position="98"/>
        <end position="117"/>
    </location>
</feature>
<evidence type="ECO:0000256" key="1">
    <source>
        <dbReference type="ARBA" id="ARBA00003800"/>
    </source>
</evidence>
<evidence type="ECO:0000256" key="14">
    <source>
        <dbReference type="SAM" id="MobiDB-lite"/>
    </source>
</evidence>
<evidence type="ECO:0000313" key="16">
    <source>
        <dbReference type="EMBL" id="RPA87287.1"/>
    </source>
</evidence>
<dbReference type="InterPro" id="IPR045865">
    <property type="entry name" value="ACT-like_dom_sf"/>
</dbReference>
<evidence type="ECO:0000256" key="5">
    <source>
        <dbReference type="ARBA" id="ARBA00013143"/>
    </source>
</evidence>
<keyword evidence="10" id="KW-0718">Serine biosynthesis</keyword>
<organism evidence="16 17">
    <name type="scientific">Ascobolus immersus RN42</name>
    <dbReference type="NCBI Taxonomy" id="1160509"/>
    <lineage>
        <taxon>Eukaryota</taxon>
        <taxon>Fungi</taxon>
        <taxon>Dikarya</taxon>
        <taxon>Ascomycota</taxon>
        <taxon>Pezizomycotina</taxon>
        <taxon>Pezizomycetes</taxon>
        <taxon>Pezizales</taxon>
        <taxon>Ascobolaceae</taxon>
        <taxon>Ascobolus</taxon>
    </lineage>
</organism>
<dbReference type="EMBL" id="ML119647">
    <property type="protein sequence ID" value="RPA87287.1"/>
    <property type="molecule type" value="Genomic_DNA"/>
</dbReference>
<dbReference type="AlphaFoldDB" id="A0A3N4IPE0"/>
<evidence type="ECO:0000256" key="6">
    <source>
        <dbReference type="ARBA" id="ARBA00022553"/>
    </source>
</evidence>
<dbReference type="InterPro" id="IPR006140">
    <property type="entry name" value="D-isomer_DH_NAD-bd"/>
</dbReference>
<dbReference type="PROSITE" id="PS00065">
    <property type="entry name" value="D_2_HYDROXYACID_DH_1"/>
    <property type="match status" value="1"/>
</dbReference>
<dbReference type="OrthoDB" id="1621027at2759"/>
<sequence length="578" mass="62498">MPFASYFGRGRSASPENDSLSGPGTQQQNENENSDIPNDEVAGLDQKSHNNLSSSPASSTSSAPIAIKKTNGSSHAYKNGLSDSLDQHPTFQFDSFASSQTQVPTNPSNGNRNMSAPKDIVNNVASALGNTLSLSTSPTSNFHSPAGSYYARAAAAKAKHLKPFATEDIKILLLENVNQTAQDTLNAQGYQVEFHKASLPEEELIEKIKDVHAIGIRSKTKLTAKVLEHAKNLLVIGCFCIGTNQVDLTYAAKKGIVVFNSPFSNSRSVAELVIGEIIALARQLGDRSNELHEGVWNKVSNKCWEIRGKTLGIVGYGHIGSQLSVLAEAMGMRVIYYDVLPIMALGSAKQVATLDDLLERSDFVTLHVPELPETKNMITAERLSKMKIGSYLINASRGTVVDIPALVGAMKSGRVAGAALDVFPHEPAANGKFFTNDLNSWAEELRSLNNLILTPHIGGSTEEAQSAIGVEVGDALVRYINEGSTIGAVNFPEVNLRSLTKDEEDHVRVIFIHANRPGVLRQVNEILGDHNVDKQMSDSRGDVAYLMADISDVSVDQIKDIYESLESLSAKILTRVLY</sequence>
<dbReference type="GO" id="GO:0004617">
    <property type="term" value="F:phosphoglycerate dehydrogenase activity"/>
    <property type="evidence" value="ECO:0007669"/>
    <property type="project" value="UniProtKB-EC"/>
</dbReference>
<dbReference type="GO" id="GO:0051287">
    <property type="term" value="F:NAD binding"/>
    <property type="evidence" value="ECO:0007669"/>
    <property type="project" value="InterPro"/>
</dbReference>
<proteinExistence type="inferred from homology"/>
<dbReference type="PROSITE" id="PS00671">
    <property type="entry name" value="D_2_HYDROXYACID_DH_3"/>
    <property type="match status" value="1"/>
</dbReference>
<comment type="pathway">
    <text evidence="2">Amino-acid biosynthesis; L-serine biosynthesis; L-serine from 3-phospho-D-glycerate: step 1/3.</text>
</comment>
<dbReference type="GO" id="GO:0061759">
    <property type="term" value="F:2-oxoglutarate reductase activity"/>
    <property type="evidence" value="ECO:0007669"/>
    <property type="project" value="UniProtKB-ARBA"/>
</dbReference>
<dbReference type="EC" id="1.1.1.399" evidence="4"/>
<dbReference type="InterPro" id="IPR002912">
    <property type="entry name" value="ACT_dom"/>
</dbReference>
<accession>A0A3N4IPE0</accession>
<comment type="catalytic activity">
    <reaction evidence="12">
        <text>(R)-2-hydroxyglutarate + NAD(+) = 2-oxoglutarate + NADH + H(+)</text>
        <dbReference type="Rhea" id="RHEA:49612"/>
        <dbReference type="ChEBI" id="CHEBI:15378"/>
        <dbReference type="ChEBI" id="CHEBI:15801"/>
        <dbReference type="ChEBI" id="CHEBI:16810"/>
        <dbReference type="ChEBI" id="CHEBI:57540"/>
        <dbReference type="ChEBI" id="CHEBI:57945"/>
        <dbReference type="EC" id="1.1.1.399"/>
    </reaction>
</comment>
<dbReference type="InterPro" id="IPR036291">
    <property type="entry name" value="NAD(P)-bd_dom_sf"/>
</dbReference>
<keyword evidence="6" id="KW-0597">Phosphoprotein</keyword>
<dbReference type="FunFam" id="3.30.70.260:FF:000036">
    <property type="entry name" value="D-3-phosphoglycerate dehydrogenase"/>
    <property type="match status" value="1"/>
</dbReference>
<evidence type="ECO:0000256" key="13">
    <source>
        <dbReference type="ARBA" id="ARBA00048731"/>
    </source>
</evidence>
<keyword evidence="7" id="KW-0028">Amino-acid biosynthesis</keyword>
<evidence type="ECO:0000256" key="2">
    <source>
        <dbReference type="ARBA" id="ARBA00005216"/>
    </source>
</evidence>
<keyword evidence="8" id="KW-0560">Oxidoreductase</keyword>
<name>A0A3N4IPE0_ASCIM</name>
<dbReference type="Pfam" id="PF02826">
    <property type="entry name" value="2-Hacid_dh_C"/>
    <property type="match status" value="1"/>
</dbReference>
<dbReference type="Proteomes" id="UP000275078">
    <property type="component" value="Unassembled WGS sequence"/>
</dbReference>
<dbReference type="FunFam" id="3.40.50.720:FF:000041">
    <property type="entry name" value="D-3-phosphoglycerate dehydrogenase"/>
    <property type="match status" value="1"/>
</dbReference>
<evidence type="ECO:0000256" key="3">
    <source>
        <dbReference type="ARBA" id="ARBA00005854"/>
    </source>
</evidence>
<feature type="compositionally biased region" description="Low complexity" evidence="14">
    <location>
        <begin position="53"/>
        <end position="64"/>
    </location>
</feature>
<dbReference type="Pfam" id="PF00389">
    <property type="entry name" value="2-Hacid_dh"/>
    <property type="match status" value="1"/>
</dbReference>
<evidence type="ECO:0000256" key="11">
    <source>
        <dbReference type="ARBA" id="ARBA00030455"/>
    </source>
</evidence>
<keyword evidence="17" id="KW-1185">Reference proteome</keyword>
<comment type="catalytic activity">
    <reaction evidence="13">
        <text>(2R)-3-phosphoglycerate + NAD(+) = 3-phosphooxypyruvate + NADH + H(+)</text>
        <dbReference type="Rhea" id="RHEA:12641"/>
        <dbReference type="ChEBI" id="CHEBI:15378"/>
        <dbReference type="ChEBI" id="CHEBI:18110"/>
        <dbReference type="ChEBI" id="CHEBI:57540"/>
        <dbReference type="ChEBI" id="CHEBI:57945"/>
        <dbReference type="ChEBI" id="CHEBI:58272"/>
        <dbReference type="EC" id="1.1.1.95"/>
    </reaction>
</comment>
<dbReference type="PANTHER" id="PTHR42789:SF1">
    <property type="entry name" value="D-ISOMER SPECIFIC 2-HYDROXYACID DEHYDROGENASE FAMILY PROTEIN (AFU_ORTHOLOGUE AFUA_6G10090)"/>
    <property type="match status" value="1"/>
</dbReference>
<feature type="region of interest" description="Disordered" evidence="14">
    <location>
        <begin position="1"/>
        <end position="64"/>
    </location>
</feature>
<evidence type="ECO:0000259" key="15">
    <source>
        <dbReference type="PROSITE" id="PS51671"/>
    </source>
</evidence>
<dbReference type="Gene3D" id="3.40.50.720">
    <property type="entry name" value="NAD(P)-binding Rossmann-like Domain"/>
    <property type="match status" value="2"/>
</dbReference>
<evidence type="ECO:0000256" key="8">
    <source>
        <dbReference type="ARBA" id="ARBA00023002"/>
    </source>
</evidence>
<dbReference type="SUPFAM" id="SSF52283">
    <property type="entry name" value="Formate/glycerate dehydrogenase catalytic domain-like"/>
    <property type="match status" value="1"/>
</dbReference>
<feature type="domain" description="ACT" evidence="15">
    <location>
        <begin position="508"/>
        <end position="578"/>
    </location>
</feature>
<evidence type="ECO:0000256" key="9">
    <source>
        <dbReference type="ARBA" id="ARBA00023027"/>
    </source>
</evidence>
<dbReference type="UniPathway" id="UPA00135">
    <property type="reaction ID" value="UER00196"/>
</dbReference>